<dbReference type="PANTHER" id="PTHR43877">
    <property type="entry name" value="AMINOALKYLPHOSPHONATE N-ACETYLTRANSFERASE-RELATED-RELATED"/>
    <property type="match status" value="1"/>
</dbReference>
<gene>
    <name evidence="4" type="ORF">NUH88_06185</name>
</gene>
<organism evidence="4 5">
    <name type="scientific">Nisaea acidiphila</name>
    <dbReference type="NCBI Taxonomy" id="1862145"/>
    <lineage>
        <taxon>Bacteria</taxon>
        <taxon>Pseudomonadati</taxon>
        <taxon>Pseudomonadota</taxon>
        <taxon>Alphaproteobacteria</taxon>
        <taxon>Rhodospirillales</taxon>
        <taxon>Thalassobaculaceae</taxon>
        <taxon>Nisaea</taxon>
    </lineage>
</organism>
<keyword evidence="1" id="KW-0808">Transferase</keyword>
<evidence type="ECO:0000313" key="4">
    <source>
        <dbReference type="EMBL" id="UUX51278.1"/>
    </source>
</evidence>
<evidence type="ECO:0000256" key="2">
    <source>
        <dbReference type="ARBA" id="ARBA00023315"/>
    </source>
</evidence>
<accession>A0A9J7AVY0</accession>
<dbReference type="Gene3D" id="3.40.630.30">
    <property type="match status" value="1"/>
</dbReference>
<name>A0A9J7AVY0_9PROT</name>
<sequence length="179" mass="20183">MNAMQGGPCRLARPDEIENVREVQRAAGRRFLETPYVWAAEDPVDDAAELSASQDRWHLWVSVDGQDRPVGAGHLMLLGDSLHLRELDVHPDFAGMRRGAAILNAVERFFAGRGIVQISLTTFIDVPWNAPYYQRLGFGIVPEEEMGAALRDAWLREATGFPIGKRVAMRRPFQKRGWE</sequence>
<dbReference type="KEGG" id="naci:NUH88_06185"/>
<evidence type="ECO:0000313" key="5">
    <source>
        <dbReference type="Proteomes" id="UP001060336"/>
    </source>
</evidence>
<evidence type="ECO:0000256" key="1">
    <source>
        <dbReference type="ARBA" id="ARBA00022679"/>
    </source>
</evidence>
<evidence type="ECO:0000259" key="3">
    <source>
        <dbReference type="PROSITE" id="PS51186"/>
    </source>
</evidence>
<feature type="domain" description="N-acetyltransferase" evidence="3">
    <location>
        <begin position="18"/>
        <end position="157"/>
    </location>
</feature>
<dbReference type="EMBL" id="CP102480">
    <property type="protein sequence ID" value="UUX51278.1"/>
    <property type="molecule type" value="Genomic_DNA"/>
</dbReference>
<dbReference type="Pfam" id="PF00583">
    <property type="entry name" value="Acetyltransf_1"/>
    <property type="match status" value="1"/>
</dbReference>
<keyword evidence="2" id="KW-0012">Acyltransferase</keyword>
<dbReference type="Proteomes" id="UP001060336">
    <property type="component" value="Chromosome"/>
</dbReference>
<reference evidence="4" key="1">
    <citation type="submission" date="2022-08" db="EMBL/GenBank/DDBJ databases">
        <title>Nisaea acidiphila sp. nov., isolated from a marine algal debris and emended description of the genus Nisaea Urios et al. 2008.</title>
        <authorList>
            <person name="Kwon K."/>
        </authorList>
    </citation>
    <scope>NUCLEOTIDE SEQUENCE</scope>
    <source>
        <strain evidence="4">MEBiC11861</strain>
    </source>
</reference>
<dbReference type="AlphaFoldDB" id="A0A9J7AVY0"/>
<dbReference type="InterPro" id="IPR016181">
    <property type="entry name" value="Acyl_CoA_acyltransferase"/>
</dbReference>
<dbReference type="PANTHER" id="PTHR43877:SF1">
    <property type="entry name" value="ACETYLTRANSFERASE"/>
    <property type="match status" value="1"/>
</dbReference>
<dbReference type="RefSeq" id="WP_257770676.1">
    <property type="nucleotide sequence ID" value="NZ_CP102480.1"/>
</dbReference>
<dbReference type="SUPFAM" id="SSF55729">
    <property type="entry name" value="Acyl-CoA N-acyltransferases (Nat)"/>
    <property type="match status" value="1"/>
</dbReference>
<dbReference type="InterPro" id="IPR050832">
    <property type="entry name" value="Bact_Acetyltransf"/>
</dbReference>
<protein>
    <submittedName>
        <fullName evidence="4">GNAT family N-acetyltransferase</fullName>
    </submittedName>
</protein>
<dbReference type="GO" id="GO:0016747">
    <property type="term" value="F:acyltransferase activity, transferring groups other than amino-acyl groups"/>
    <property type="evidence" value="ECO:0007669"/>
    <property type="project" value="InterPro"/>
</dbReference>
<proteinExistence type="predicted"/>
<dbReference type="InterPro" id="IPR000182">
    <property type="entry name" value="GNAT_dom"/>
</dbReference>
<dbReference type="PROSITE" id="PS51186">
    <property type="entry name" value="GNAT"/>
    <property type="match status" value="1"/>
</dbReference>
<keyword evidence="5" id="KW-1185">Reference proteome</keyword>